<sequence length="1071" mass="120180">MVSGSFTRAGSSRTTEYSQVSRGTTFTENNRRLANHNDVLVPVARRRRIFHDEDSLTRWEPTIATSSTDPFEDYLPFFLMGEGVSCEDQEVDVVDERTGKRKRYASDNPMSCWRPLEQKYLHELLRHEGLGSSHDHVLCATCKSSPPTGEYLFKCEDCGVFLQCRSCCLARHTTAALHHISRWTGDFWDKSTSLTELGLVYQVGHGGLACPAPRGIIYTMTVIAPTHICRLKIRYCACSRGEGATNVQQLLREGWFPATVIEPSTCALFTTLDHFALLTVIANTNVRDFVSSLQCSGNALRLLSSPECYRAFGTMSRQWTFLHRMKRAGRAHDARGIAGTLPGEAAVRCWACPQDGVNMPPTWREDDRQYIHKLFLSMDANFRLKNRFRKNARSDAPLAGGSGSVVEPSKYKQHLKGYVNEEDVSTCIAFAALLEKDTKLATGCRVSGCGACSCTRHETIRPNGLGDLQKGERYANMDFILWSAIKGEKVDNIMLTYDIGCQWKKNLYTRVLKLPEDYQPIMRNGQPIPNIDVRLPVWHGNVHEIACRTANSMRYAGGAGKPDGEGPERIWAAMNSMASATKEMGEGVRDGVIEGWTAHHNTQKNVAQRTTLEHRTKIAHAQSIQRTQELYDIESALDPDTLRSWRAMYTAFEGNKTLANPFMPHIVEGPSEQTVRAQLVRDEAEDVRLGRTPMRATAKATFVVLGLQLEEQQRRIASMARDATLAPLDHDRKLQEQRIAWFKRLARYRTLQELFMPAAAVKALAAEQARDADVPAPDAENVKIWLPSDLTREERDEGCVEGLPDIEVSLRVAACTDTLKDIRNRIYARRFLINERNANVVGQRDSTRARSMIARLDERIVRLADKYRAARGALFALKPSDDYPAFKELKDGDLTIDDDREADGASTEQLNNAGGRGSRAIGASRKNDGPAMSTHDRTIASVRAADSRRNLTSWIWTALGGPDQGEEAQVHDAVRVEWAKARARSEHWHEEVNILKEEMRRVLRYLQWRTVWWETRATFLADLDPAGRAGVQAYAKRQAHLMQQMQGAFYATWSAGSGRTALVDSAAVVSL</sequence>
<dbReference type="STRING" id="97359.A0A550BXA2"/>
<keyword evidence="4" id="KW-1185">Reference proteome</keyword>
<dbReference type="CDD" id="cd19757">
    <property type="entry name" value="Bbox1"/>
    <property type="match status" value="1"/>
</dbReference>
<reference evidence="3 4" key="1">
    <citation type="journal article" date="2019" name="New Phytol.">
        <title>Comparative genomics reveals unique wood-decay strategies and fruiting body development in the Schizophyllaceae.</title>
        <authorList>
            <person name="Almasi E."/>
            <person name="Sahu N."/>
            <person name="Krizsan K."/>
            <person name="Balint B."/>
            <person name="Kovacs G.M."/>
            <person name="Kiss B."/>
            <person name="Cseklye J."/>
            <person name="Drula E."/>
            <person name="Henrissat B."/>
            <person name="Nagy I."/>
            <person name="Chovatia M."/>
            <person name="Adam C."/>
            <person name="LaButti K."/>
            <person name="Lipzen A."/>
            <person name="Riley R."/>
            <person name="Grigoriev I.V."/>
            <person name="Nagy L.G."/>
        </authorList>
    </citation>
    <scope>NUCLEOTIDE SEQUENCE [LARGE SCALE GENOMIC DNA]</scope>
    <source>
        <strain evidence="3 4">NL-1724</strain>
    </source>
</reference>
<evidence type="ECO:0000256" key="1">
    <source>
        <dbReference type="SAM" id="MobiDB-lite"/>
    </source>
</evidence>
<feature type="region of interest" description="Disordered" evidence="1">
    <location>
        <begin position="1"/>
        <end position="23"/>
    </location>
</feature>
<dbReference type="PANTHER" id="PTHR33096:SF1">
    <property type="entry name" value="CXC1-LIKE CYSTEINE CLUSTER ASSOCIATED WITH KDZ TRANSPOSASES DOMAIN-CONTAINING PROTEIN"/>
    <property type="match status" value="1"/>
</dbReference>
<accession>A0A550BXA2</accession>
<proteinExistence type="predicted"/>
<dbReference type="Pfam" id="PF18758">
    <property type="entry name" value="KDZ"/>
    <property type="match status" value="1"/>
</dbReference>
<dbReference type="EMBL" id="VDMD01000051">
    <property type="protein sequence ID" value="TRM57177.1"/>
    <property type="molecule type" value="Genomic_DNA"/>
</dbReference>
<feature type="region of interest" description="Disordered" evidence="1">
    <location>
        <begin position="894"/>
        <end position="935"/>
    </location>
</feature>
<dbReference type="AlphaFoldDB" id="A0A550BXA2"/>
<dbReference type="Proteomes" id="UP000320762">
    <property type="component" value="Unassembled WGS sequence"/>
</dbReference>
<dbReference type="Pfam" id="PF18803">
    <property type="entry name" value="CxC2"/>
    <property type="match status" value="1"/>
</dbReference>
<dbReference type="OrthoDB" id="2804062at2759"/>
<dbReference type="InterPro" id="IPR041457">
    <property type="entry name" value="CxC2_KDZ-assoc"/>
</dbReference>
<dbReference type="InterPro" id="IPR040521">
    <property type="entry name" value="KDZ"/>
</dbReference>
<name>A0A550BXA2_9AGAR</name>
<dbReference type="PANTHER" id="PTHR33096">
    <property type="entry name" value="CXC2 DOMAIN-CONTAINING PROTEIN"/>
    <property type="match status" value="1"/>
</dbReference>
<protein>
    <recommendedName>
        <fullName evidence="2">CxC2-like cysteine cluster KDZ transposase-associated domain-containing protein</fullName>
    </recommendedName>
</protein>
<gene>
    <name evidence="3" type="ORF">BD626DRAFT_412511</name>
</gene>
<evidence type="ECO:0000259" key="2">
    <source>
        <dbReference type="Pfam" id="PF18803"/>
    </source>
</evidence>
<organism evidence="3 4">
    <name type="scientific">Schizophyllum amplum</name>
    <dbReference type="NCBI Taxonomy" id="97359"/>
    <lineage>
        <taxon>Eukaryota</taxon>
        <taxon>Fungi</taxon>
        <taxon>Dikarya</taxon>
        <taxon>Basidiomycota</taxon>
        <taxon>Agaricomycotina</taxon>
        <taxon>Agaricomycetes</taxon>
        <taxon>Agaricomycetidae</taxon>
        <taxon>Agaricales</taxon>
        <taxon>Schizophyllaceae</taxon>
        <taxon>Schizophyllum</taxon>
    </lineage>
</organism>
<comment type="caution">
    <text evidence="3">The sequence shown here is derived from an EMBL/GenBank/DDBJ whole genome shotgun (WGS) entry which is preliminary data.</text>
</comment>
<evidence type="ECO:0000313" key="3">
    <source>
        <dbReference type="EMBL" id="TRM57177.1"/>
    </source>
</evidence>
<evidence type="ECO:0000313" key="4">
    <source>
        <dbReference type="Proteomes" id="UP000320762"/>
    </source>
</evidence>
<feature type="domain" description="CxC2-like cysteine cluster KDZ transposase-associated" evidence="2">
    <location>
        <begin position="194"/>
        <end position="296"/>
    </location>
</feature>